<evidence type="ECO:0000313" key="4">
    <source>
        <dbReference type="Proteomes" id="UP001521181"/>
    </source>
</evidence>
<dbReference type="InterPro" id="IPR036111">
    <property type="entry name" value="Mal/L-sulfo/L-lacto_DH-like_sf"/>
</dbReference>
<dbReference type="Gene3D" id="3.30.1370.60">
    <property type="entry name" value="Hypothetical oxidoreductase yiak, domain 2"/>
    <property type="match status" value="1"/>
</dbReference>
<dbReference type="Proteomes" id="UP001521181">
    <property type="component" value="Unassembled WGS sequence"/>
</dbReference>
<evidence type="ECO:0000313" key="3">
    <source>
        <dbReference type="EMBL" id="MCE5975204.1"/>
    </source>
</evidence>
<evidence type="ECO:0000256" key="2">
    <source>
        <dbReference type="ARBA" id="ARBA00023002"/>
    </source>
</evidence>
<name>A0ABS8YZH3_9RHOB</name>
<proteinExistence type="inferred from homology"/>
<dbReference type="SUPFAM" id="SSF89733">
    <property type="entry name" value="L-sulfolactate dehydrogenase-like"/>
    <property type="match status" value="1"/>
</dbReference>
<dbReference type="Pfam" id="PF02615">
    <property type="entry name" value="Ldh_2"/>
    <property type="match status" value="1"/>
</dbReference>
<protein>
    <submittedName>
        <fullName evidence="3">Ldh family oxidoreductase</fullName>
    </submittedName>
</protein>
<dbReference type="PANTHER" id="PTHR11091">
    <property type="entry name" value="OXIDOREDUCTASE-RELATED"/>
    <property type="match status" value="1"/>
</dbReference>
<organism evidence="3 4">
    <name type="scientific">Rhodobacter flavimaris</name>
    <dbReference type="NCBI Taxonomy" id="2907145"/>
    <lineage>
        <taxon>Bacteria</taxon>
        <taxon>Pseudomonadati</taxon>
        <taxon>Pseudomonadota</taxon>
        <taxon>Alphaproteobacteria</taxon>
        <taxon>Rhodobacterales</taxon>
        <taxon>Rhodobacter group</taxon>
        <taxon>Rhodobacter</taxon>
    </lineage>
</organism>
<evidence type="ECO:0000256" key="1">
    <source>
        <dbReference type="ARBA" id="ARBA00006056"/>
    </source>
</evidence>
<dbReference type="InterPro" id="IPR043144">
    <property type="entry name" value="Mal/L-sulf/L-lact_DH-like_ah"/>
</dbReference>
<reference evidence="3 4" key="1">
    <citation type="submission" date="2021-12" db="EMBL/GenBank/DDBJ databases">
        <title>Sinirhodobacter sp. WL0062 is a bacterium isolated from seawater.</title>
        <authorList>
            <person name="Wang L."/>
            <person name="He W."/>
            <person name="Zhang D.-F."/>
        </authorList>
    </citation>
    <scope>NUCLEOTIDE SEQUENCE [LARGE SCALE GENOMIC DNA]</scope>
    <source>
        <strain evidence="3 4">WL0062</strain>
    </source>
</reference>
<dbReference type="PANTHER" id="PTHR11091:SF0">
    <property type="entry name" value="MALATE DEHYDROGENASE"/>
    <property type="match status" value="1"/>
</dbReference>
<dbReference type="RefSeq" id="WP_233678120.1">
    <property type="nucleotide sequence ID" value="NZ_JAJUOS010000020.1"/>
</dbReference>
<dbReference type="InterPro" id="IPR003767">
    <property type="entry name" value="Malate/L-lactate_DH-like"/>
</dbReference>
<dbReference type="InterPro" id="IPR043143">
    <property type="entry name" value="Mal/L-sulf/L-lact_DH-like_NADP"/>
</dbReference>
<keyword evidence="2" id="KW-0560">Oxidoreductase</keyword>
<dbReference type="EMBL" id="JAJUOS010000020">
    <property type="protein sequence ID" value="MCE5975204.1"/>
    <property type="molecule type" value="Genomic_DNA"/>
</dbReference>
<sequence>MSAMTHSASKLVDYSTKLLVAAGAPDAVARAVSESLVAADVRGVSSHGVVRLGVYLKRMAEGMIDPKAEPQLERDDGPVGLLDGRNNFGAYVGARGLDIAMARAKTQGAYILGVRHSNHFGTGAHYLQQAVSQGLGMIVMSNASQTMPPTGGVRPFMGTNPIAFGFPTGTDVPFILDMATSLVARGKIIVAASKGEAIPLGWAVDKEGNPTTDAHAALDGAVLPLGGPKGSGLAMAIDILCGVLTGAGFGPSVNNMYDNWEEPQNVGHMFIVLDIARWMPLETFKDRLDDYIRLLKLEPRAGGVDEIFYAGEIESRLEASRLRDGITLPAKVEDELNALGAAYGLSLNELQLS</sequence>
<comment type="similarity">
    <text evidence="1">Belongs to the LDH2/MDH2 oxidoreductase family.</text>
</comment>
<accession>A0ABS8YZH3</accession>
<keyword evidence="4" id="KW-1185">Reference proteome</keyword>
<comment type="caution">
    <text evidence="3">The sequence shown here is derived from an EMBL/GenBank/DDBJ whole genome shotgun (WGS) entry which is preliminary data.</text>
</comment>
<gene>
    <name evidence="3" type="ORF">LZA78_17165</name>
</gene>
<dbReference type="Gene3D" id="1.10.1530.10">
    <property type="match status" value="1"/>
</dbReference>